<reference evidence="2 3" key="1">
    <citation type="submission" date="2019-11" db="EMBL/GenBank/DDBJ databases">
        <authorList>
            <person name="Yuan L."/>
        </authorList>
    </citation>
    <scope>NUCLEOTIDE SEQUENCE [LARGE SCALE GENOMIC DNA]</scope>
    <source>
        <strain evidence="2 3">TRM43335</strain>
    </source>
</reference>
<keyword evidence="1" id="KW-0812">Transmembrane</keyword>
<feature type="transmembrane region" description="Helical" evidence="1">
    <location>
        <begin position="36"/>
        <end position="56"/>
    </location>
</feature>
<feature type="transmembrane region" description="Helical" evidence="1">
    <location>
        <begin position="521"/>
        <end position="539"/>
    </location>
</feature>
<evidence type="ECO:0000313" key="2">
    <source>
        <dbReference type="EMBL" id="MTE19826.1"/>
    </source>
</evidence>
<keyword evidence="1" id="KW-0472">Membrane</keyword>
<feature type="transmembrane region" description="Helical" evidence="1">
    <location>
        <begin position="140"/>
        <end position="169"/>
    </location>
</feature>
<feature type="transmembrane region" description="Helical" evidence="1">
    <location>
        <begin position="358"/>
        <end position="380"/>
    </location>
</feature>
<dbReference type="EMBL" id="WIXO01000001">
    <property type="protein sequence ID" value="MTE19826.1"/>
    <property type="molecule type" value="Genomic_DNA"/>
</dbReference>
<evidence type="ECO:0000313" key="3">
    <source>
        <dbReference type="Proteomes" id="UP000473014"/>
    </source>
</evidence>
<feature type="transmembrane region" description="Helical" evidence="1">
    <location>
        <begin position="175"/>
        <end position="195"/>
    </location>
</feature>
<feature type="transmembrane region" description="Helical" evidence="1">
    <location>
        <begin position="99"/>
        <end position="119"/>
    </location>
</feature>
<organism evidence="2 3">
    <name type="scientific">Streptomyces taklimakanensis</name>
    <dbReference type="NCBI Taxonomy" id="2569853"/>
    <lineage>
        <taxon>Bacteria</taxon>
        <taxon>Bacillati</taxon>
        <taxon>Actinomycetota</taxon>
        <taxon>Actinomycetes</taxon>
        <taxon>Kitasatosporales</taxon>
        <taxon>Streptomycetaceae</taxon>
        <taxon>Streptomyces</taxon>
    </lineage>
</organism>
<comment type="caution">
    <text evidence="2">The sequence shown here is derived from an EMBL/GenBank/DDBJ whole genome shotgun (WGS) entry which is preliminary data.</text>
</comment>
<gene>
    <name evidence="2" type="ORF">F0L17_12010</name>
</gene>
<name>A0A6G2BCH2_9ACTN</name>
<protein>
    <submittedName>
        <fullName evidence="2">ABC transporter permease</fullName>
    </submittedName>
</protein>
<dbReference type="AlphaFoldDB" id="A0A6G2BCH2"/>
<feature type="transmembrane region" description="Helical" evidence="1">
    <location>
        <begin position="254"/>
        <end position="275"/>
    </location>
</feature>
<keyword evidence="1" id="KW-1133">Transmembrane helix</keyword>
<feature type="transmembrane region" description="Helical" evidence="1">
    <location>
        <begin position="476"/>
        <end position="493"/>
    </location>
</feature>
<keyword evidence="3" id="KW-1185">Reference proteome</keyword>
<feature type="transmembrane region" description="Helical" evidence="1">
    <location>
        <begin position="453"/>
        <end position="469"/>
    </location>
</feature>
<proteinExistence type="predicted"/>
<sequence length="545" mass="55483">MAHRTAPRNTPYRRGTGLGLAGTGTLLRLALRRDRVLIPVWLLALTMISVQNAVAVEQFYPTATERAELVASMNANDSMRALYGPAFGSSVGALAVWEMLTLGSVLAALMSMVIVVRHTREEEETGRQEMLSSAMVGRHAPLTAALAAAACANAAVAVLVTLGLIGVGLPATGSLATGLALGGTGLVFAAVAAVAAQLTESARLAKGLTGAVLGAAFVLRAAGDTARADGSSPLAWVSPLAWARNLRPYVDDRFLVLLPMALLVVAASLAAYGLAGRRDVGAGLLAVRPGPAVGGIGGPHGLAWRLQRGSLLGWGVGLALAGAIFGGMAEGAGDLLGDNEQSREIIEQMGGAQGITDAFLAAMAGLFGMVTAIQAAGAVLRMRGEETSERAEPILAGAVPRLRWATGHLLVAFAGSAALLTVCGLAMGLGYGLAAGEPGAVWRVTGGVLSQAPAVWVLAGTTVLLFGLLPRATGVVWGLVGGALVLGWLGPALDLPRSVMNLTPFTHLPKLPGGDPTAAPYLWLLLIAAGTTAVGLTAFRRRDIG</sequence>
<dbReference type="Proteomes" id="UP000473014">
    <property type="component" value="Unassembled WGS sequence"/>
</dbReference>
<evidence type="ECO:0000256" key="1">
    <source>
        <dbReference type="SAM" id="Phobius"/>
    </source>
</evidence>
<feature type="transmembrane region" description="Helical" evidence="1">
    <location>
        <begin position="409"/>
        <end position="433"/>
    </location>
</feature>
<accession>A0A6G2BCH2</accession>
<feature type="transmembrane region" description="Helical" evidence="1">
    <location>
        <begin position="311"/>
        <end position="329"/>
    </location>
</feature>